<evidence type="ECO:0000256" key="1">
    <source>
        <dbReference type="SAM" id="SignalP"/>
    </source>
</evidence>
<dbReference type="Proteomes" id="UP000509761">
    <property type="component" value="Chromosome"/>
</dbReference>
<gene>
    <name evidence="2" type="ORF">FX987_04366</name>
</gene>
<name>A0AAP9NSS3_9GAMM</name>
<feature type="chain" id="PRO_5042993875" evidence="1">
    <location>
        <begin position="22"/>
        <end position="189"/>
    </location>
</feature>
<dbReference type="AlphaFoldDB" id="A0AAP9NSS3"/>
<evidence type="ECO:0000313" key="2">
    <source>
        <dbReference type="EMBL" id="QKS26557.1"/>
    </source>
</evidence>
<reference evidence="2 3" key="1">
    <citation type="submission" date="2019-12" db="EMBL/GenBank/DDBJ databases">
        <title>Genome sequencing and assembly of endphytes of Porphyra tenera.</title>
        <authorList>
            <person name="Park J.M."/>
            <person name="Shin R."/>
            <person name="Jo S.H."/>
        </authorList>
    </citation>
    <scope>NUCLEOTIDE SEQUENCE [LARGE SCALE GENOMIC DNA]</scope>
    <source>
        <strain evidence="2 3">GPM3</strain>
    </source>
</reference>
<accession>A0AAP9NSS3</accession>
<keyword evidence="3" id="KW-1185">Reference proteome</keyword>
<sequence>MKVLKALVALSAAVFTSVAYAELSEQYDTVEELMYAHQDYDSFNNTFEMLDADKPHYRLSKITVTNDLDDVVYYENWRAAVYGVYNVFAHTSIEEVTVTAIPLEFENLMNRDQAKLLDEQSITLQISREEAYDALASLIDIGSLSDVKEATEYGYQWTDDFNSVYYESVQPGLDELISELVQYCQDSCK</sequence>
<feature type="signal peptide" evidence="1">
    <location>
        <begin position="1"/>
        <end position="21"/>
    </location>
</feature>
<evidence type="ECO:0000313" key="3">
    <source>
        <dbReference type="Proteomes" id="UP000509761"/>
    </source>
</evidence>
<dbReference type="EMBL" id="CP054580">
    <property type="protein sequence ID" value="QKS26557.1"/>
    <property type="molecule type" value="Genomic_DNA"/>
</dbReference>
<keyword evidence="1" id="KW-0732">Signal</keyword>
<proteinExistence type="predicted"/>
<protein>
    <submittedName>
        <fullName evidence="2">Uncharacterized protein</fullName>
    </submittedName>
</protein>
<dbReference type="RefSeq" id="WP_174788366.1">
    <property type="nucleotide sequence ID" value="NZ_CP054580.1"/>
</dbReference>
<organism evidence="2 3">
    <name type="scientific">Vreelandella titanicae</name>
    <dbReference type="NCBI Taxonomy" id="664683"/>
    <lineage>
        <taxon>Bacteria</taxon>
        <taxon>Pseudomonadati</taxon>
        <taxon>Pseudomonadota</taxon>
        <taxon>Gammaproteobacteria</taxon>
        <taxon>Oceanospirillales</taxon>
        <taxon>Halomonadaceae</taxon>
        <taxon>Vreelandella</taxon>
    </lineage>
</organism>